<accession>A0A3D8IP95</accession>
<feature type="transmembrane region" description="Helical" evidence="1">
    <location>
        <begin position="6"/>
        <end position="25"/>
    </location>
</feature>
<proteinExistence type="predicted"/>
<feature type="transmembrane region" description="Helical" evidence="1">
    <location>
        <begin position="155"/>
        <end position="173"/>
    </location>
</feature>
<feature type="transmembrane region" description="Helical" evidence="1">
    <location>
        <begin position="245"/>
        <end position="265"/>
    </location>
</feature>
<protein>
    <recommendedName>
        <fullName evidence="4">Prepilin type IV endopeptidase peptidase domain-containing protein</fullName>
    </recommendedName>
</protein>
<dbReference type="Proteomes" id="UP000256379">
    <property type="component" value="Unassembled WGS sequence"/>
</dbReference>
<organism evidence="2 3">
    <name type="scientific">Helicobacter didelphidarum</name>
    <dbReference type="NCBI Taxonomy" id="2040648"/>
    <lineage>
        <taxon>Bacteria</taxon>
        <taxon>Pseudomonadati</taxon>
        <taxon>Campylobacterota</taxon>
        <taxon>Epsilonproteobacteria</taxon>
        <taxon>Campylobacterales</taxon>
        <taxon>Helicobacteraceae</taxon>
        <taxon>Helicobacter</taxon>
    </lineage>
</organism>
<gene>
    <name evidence="2" type="ORF">CQA53_02850</name>
</gene>
<dbReference type="AlphaFoldDB" id="A0A3D8IP95"/>
<feature type="transmembrane region" description="Helical" evidence="1">
    <location>
        <begin position="127"/>
        <end position="149"/>
    </location>
</feature>
<feature type="transmembrane region" description="Helical" evidence="1">
    <location>
        <begin position="97"/>
        <end position="120"/>
    </location>
</feature>
<reference evidence="2 3" key="1">
    <citation type="submission" date="2018-04" db="EMBL/GenBank/DDBJ databases">
        <title>Novel Campyloabacter and Helicobacter Species and Strains.</title>
        <authorList>
            <person name="Mannion A.J."/>
            <person name="Shen Z."/>
            <person name="Fox J.G."/>
        </authorList>
    </citation>
    <scope>NUCLEOTIDE SEQUENCE [LARGE SCALE GENOMIC DNA]</scope>
    <source>
        <strain evidence="2 3">MIT 17-337</strain>
    </source>
</reference>
<name>A0A3D8IP95_9HELI</name>
<dbReference type="OrthoDB" id="9789291at2"/>
<dbReference type="EMBL" id="NXLQ01000003">
    <property type="protein sequence ID" value="RDU66726.1"/>
    <property type="molecule type" value="Genomic_DNA"/>
</dbReference>
<dbReference type="RefSeq" id="WP_115542512.1">
    <property type="nucleotide sequence ID" value="NZ_NXLQ01000003.1"/>
</dbReference>
<evidence type="ECO:0000313" key="3">
    <source>
        <dbReference type="Proteomes" id="UP000256379"/>
    </source>
</evidence>
<evidence type="ECO:0000313" key="2">
    <source>
        <dbReference type="EMBL" id="RDU66726.1"/>
    </source>
</evidence>
<keyword evidence="3" id="KW-1185">Reference proteome</keyword>
<evidence type="ECO:0008006" key="4">
    <source>
        <dbReference type="Google" id="ProtNLM"/>
    </source>
</evidence>
<evidence type="ECO:0000256" key="1">
    <source>
        <dbReference type="SAM" id="Phobius"/>
    </source>
</evidence>
<feature type="transmembrane region" description="Helical" evidence="1">
    <location>
        <begin position="180"/>
        <end position="198"/>
    </location>
</feature>
<keyword evidence="1" id="KW-0472">Membrane</keyword>
<feature type="transmembrane region" description="Helical" evidence="1">
    <location>
        <begin position="204"/>
        <end position="225"/>
    </location>
</feature>
<sequence length="266" mass="31082">MLDIAVYSIIILLAFFIWYLFVRFFSISLEKIQYSFASSSQTHTQNHSHKVKRISFLINFILICFWVFFASYMFRFLMQSESLFINLIAFDDDANHFITDFSSFYTFCLILISCLFGHILSTLDYRFLCVPNILLFLLFIASGTLYYSLYGFSGYAFMILGVIYSFYFCLHLFSVNEILGIGDIWVLASFTLLLESFFQAHYEIIFEALIISCVSAIFYSFWLYLKQKNRNTQITQENVAQTQKIKIPFIPFLLFGLVVVSCIHAA</sequence>
<keyword evidence="1" id="KW-1133">Transmembrane helix</keyword>
<feature type="transmembrane region" description="Helical" evidence="1">
    <location>
        <begin position="56"/>
        <end position="77"/>
    </location>
</feature>
<comment type="caution">
    <text evidence="2">The sequence shown here is derived from an EMBL/GenBank/DDBJ whole genome shotgun (WGS) entry which is preliminary data.</text>
</comment>
<keyword evidence="1" id="KW-0812">Transmembrane</keyword>